<keyword evidence="4 5" id="KW-0408">Iron</keyword>
<feature type="binding site" description="axial binding residue" evidence="5">
    <location>
        <position position="428"/>
    </location>
    <ligand>
        <name>heme</name>
        <dbReference type="ChEBI" id="CHEBI:30413"/>
    </ligand>
    <ligandPart>
        <name>Fe</name>
        <dbReference type="ChEBI" id="CHEBI:18248"/>
    </ligandPart>
</feature>
<dbReference type="InterPro" id="IPR002401">
    <property type="entry name" value="Cyt_P450_E_grp-I"/>
</dbReference>
<organism evidence="7 8">
    <name type="scientific">Hyaloscypha variabilis (strain UAMH 11265 / GT02V1 / F)</name>
    <name type="common">Meliniomyces variabilis</name>
    <dbReference type="NCBI Taxonomy" id="1149755"/>
    <lineage>
        <taxon>Eukaryota</taxon>
        <taxon>Fungi</taxon>
        <taxon>Dikarya</taxon>
        <taxon>Ascomycota</taxon>
        <taxon>Pezizomycotina</taxon>
        <taxon>Leotiomycetes</taxon>
        <taxon>Helotiales</taxon>
        <taxon>Hyaloscyphaceae</taxon>
        <taxon>Hyaloscypha</taxon>
        <taxon>Hyaloscypha variabilis</taxon>
    </lineage>
</organism>
<evidence type="ECO:0000256" key="6">
    <source>
        <dbReference type="RuleBase" id="RU000461"/>
    </source>
</evidence>
<evidence type="ECO:0000256" key="2">
    <source>
        <dbReference type="ARBA" id="ARBA00022723"/>
    </source>
</evidence>
<dbReference type="InterPro" id="IPR017972">
    <property type="entry name" value="Cyt_P450_CS"/>
</dbReference>
<evidence type="ECO:0000256" key="5">
    <source>
        <dbReference type="PIRSR" id="PIRSR602401-1"/>
    </source>
</evidence>
<evidence type="ECO:0000313" key="8">
    <source>
        <dbReference type="Proteomes" id="UP000235786"/>
    </source>
</evidence>
<gene>
    <name evidence="7" type="ORF">L207DRAFT_546156</name>
</gene>
<dbReference type="InterPro" id="IPR050121">
    <property type="entry name" value="Cytochrome_P450_monoxygenase"/>
</dbReference>
<dbReference type="GO" id="GO:0016705">
    <property type="term" value="F:oxidoreductase activity, acting on paired donors, with incorporation or reduction of molecular oxygen"/>
    <property type="evidence" value="ECO:0007669"/>
    <property type="project" value="InterPro"/>
</dbReference>
<dbReference type="STRING" id="1149755.A0A2J6RE56"/>
<dbReference type="PROSITE" id="PS00086">
    <property type="entry name" value="CYTOCHROME_P450"/>
    <property type="match status" value="1"/>
</dbReference>
<dbReference type="PRINTS" id="PR00463">
    <property type="entry name" value="EP450I"/>
</dbReference>
<dbReference type="OrthoDB" id="655030at2759"/>
<dbReference type="Gene3D" id="1.10.630.10">
    <property type="entry name" value="Cytochrome P450"/>
    <property type="match status" value="1"/>
</dbReference>
<dbReference type="GO" id="GO:0020037">
    <property type="term" value="F:heme binding"/>
    <property type="evidence" value="ECO:0007669"/>
    <property type="project" value="InterPro"/>
</dbReference>
<dbReference type="Pfam" id="PF00067">
    <property type="entry name" value="p450"/>
    <property type="match status" value="1"/>
</dbReference>
<evidence type="ECO:0000313" key="7">
    <source>
        <dbReference type="EMBL" id="PMD36797.1"/>
    </source>
</evidence>
<evidence type="ECO:0000256" key="4">
    <source>
        <dbReference type="ARBA" id="ARBA00023004"/>
    </source>
</evidence>
<sequence>MVNNYLVIAVCLGLAEALRRCILIMITALMGPLSKVPGPFLSKFTRIPWAVETVTGKHMNTTDDLFKKYGDVVRVAPNHVIVGDRAGIHKVLVEKDLVKAPFFDNMRLHPGNPMLVTERDKESHKRTRRLLSPGFSISYLDGLEPFMQECIQEFEKVLDSKCDENDGTAVVDMQGVLSNLTFDVMSATSLGGSFNLVTSNNTKLKKTFMSILIKAAINGQFPYLRYIPFWPQAIPPDMNRMLDDVLDRRESVGKPAKKDIVQIILDAHQMDPIGFPEMRMRDEVTMFMVAGSETTSSNSTAILMLLVNNMDKLQRLIEEIDSVFSRNDEVTFTKLQELPYLNAVLWEGLRLVAPSAGLLRYTTEPIMINDYEIPPDTTVQPWPMAAMKDPRIWPDAEKFIPERWLGVYKGVEANRADVIAFSAGSRNCIGWQFAMREMRLIFARLLLRYELSLVPGQSHERRYHSTPWFVQGFYKVEVKLRK</sequence>
<dbReference type="PRINTS" id="PR00385">
    <property type="entry name" value="P450"/>
</dbReference>
<evidence type="ECO:0000256" key="1">
    <source>
        <dbReference type="ARBA" id="ARBA00001971"/>
    </source>
</evidence>
<keyword evidence="5 6" id="KW-0349">Heme</keyword>
<dbReference type="Proteomes" id="UP000235786">
    <property type="component" value="Unassembled WGS sequence"/>
</dbReference>
<dbReference type="EMBL" id="KZ613950">
    <property type="protein sequence ID" value="PMD36797.1"/>
    <property type="molecule type" value="Genomic_DNA"/>
</dbReference>
<dbReference type="PANTHER" id="PTHR24305">
    <property type="entry name" value="CYTOCHROME P450"/>
    <property type="match status" value="1"/>
</dbReference>
<reference evidence="7 8" key="1">
    <citation type="submission" date="2016-04" db="EMBL/GenBank/DDBJ databases">
        <title>A degradative enzymes factory behind the ericoid mycorrhizal symbiosis.</title>
        <authorList>
            <consortium name="DOE Joint Genome Institute"/>
            <person name="Martino E."/>
            <person name="Morin E."/>
            <person name="Grelet G."/>
            <person name="Kuo A."/>
            <person name="Kohler A."/>
            <person name="Daghino S."/>
            <person name="Barry K."/>
            <person name="Choi C."/>
            <person name="Cichocki N."/>
            <person name="Clum A."/>
            <person name="Copeland A."/>
            <person name="Hainaut M."/>
            <person name="Haridas S."/>
            <person name="Labutti K."/>
            <person name="Lindquist E."/>
            <person name="Lipzen A."/>
            <person name="Khouja H.-R."/>
            <person name="Murat C."/>
            <person name="Ohm R."/>
            <person name="Olson A."/>
            <person name="Spatafora J."/>
            <person name="Veneault-Fourrey C."/>
            <person name="Henrissat B."/>
            <person name="Grigoriev I."/>
            <person name="Martin F."/>
            <person name="Perotto S."/>
        </authorList>
    </citation>
    <scope>NUCLEOTIDE SEQUENCE [LARGE SCALE GENOMIC DNA]</scope>
    <source>
        <strain evidence="7 8">F</strain>
    </source>
</reference>
<accession>A0A2J6RE56</accession>
<keyword evidence="3 6" id="KW-0560">Oxidoreductase</keyword>
<comment type="similarity">
    <text evidence="6">Belongs to the cytochrome P450 family.</text>
</comment>
<dbReference type="PANTHER" id="PTHR24305:SF235">
    <property type="entry name" value="CYTOCHROME P450 MONOOXYGENASE APDB-RELATED"/>
    <property type="match status" value="1"/>
</dbReference>
<dbReference type="GO" id="GO:0004497">
    <property type="term" value="F:monooxygenase activity"/>
    <property type="evidence" value="ECO:0007669"/>
    <property type="project" value="UniProtKB-KW"/>
</dbReference>
<name>A0A2J6RE56_HYAVF</name>
<dbReference type="SUPFAM" id="SSF48264">
    <property type="entry name" value="Cytochrome P450"/>
    <property type="match status" value="1"/>
</dbReference>
<keyword evidence="8" id="KW-1185">Reference proteome</keyword>
<dbReference type="GO" id="GO:0005506">
    <property type="term" value="F:iron ion binding"/>
    <property type="evidence" value="ECO:0007669"/>
    <property type="project" value="InterPro"/>
</dbReference>
<dbReference type="AlphaFoldDB" id="A0A2J6RE56"/>
<keyword evidence="2 5" id="KW-0479">Metal-binding</keyword>
<protein>
    <submittedName>
        <fullName evidence="7">Cytochrome P450</fullName>
    </submittedName>
</protein>
<keyword evidence="6" id="KW-0503">Monooxygenase</keyword>
<evidence type="ECO:0000256" key="3">
    <source>
        <dbReference type="ARBA" id="ARBA00023002"/>
    </source>
</evidence>
<dbReference type="GO" id="GO:0044550">
    <property type="term" value="P:secondary metabolite biosynthetic process"/>
    <property type="evidence" value="ECO:0007669"/>
    <property type="project" value="UniProtKB-ARBA"/>
</dbReference>
<comment type="cofactor">
    <cofactor evidence="1 5">
        <name>heme</name>
        <dbReference type="ChEBI" id="CHEBI:30413"/>
    </cofactor>
</comment>
<proteinExistence type="inferred from homology"/>
<dbReference type="InterPro" id="IPR036396">
    <property type="entry name" value="Cyt_P450_sf"/>
</dbReference>
<dbReference type="InterPro" id="IPR001128">
    <property type="entry name" value="Cyt_P450"/>
</dbReference>